<evidence type="ECO:0000313" key="11">
    <source>
        <dbReference type="Proteomes" id="UP000236199"/>
    </source>
</evidence>
<dbReference type="AlphaFoldDB" id="A0A2K1P835"/>
<evidence type="ECO:0000256" key="8">
    <source>
        <dbReference type="HAMAP-Rule" id="MF_00238"/>
    </source>
</evidence>
<keyword evidence="11" id="KW-1185">Reference proteome</keyword>
<keyword evidence="8" id="KW-0963">Cytoplasm</keyword>
<comment type="subcellular location">
    <subcellularLocation>
        <location evidence="8">Cytoplasm</location>
    </subcellularLocation>
</comment>
<dbReference type="Proteomes" id="UP000236199">
    <property type="component" value="Unassembled WGS sequence"/>
</dbReference>
<dbReference type="GO" id="GO:0005524">
    <property type="term" value="F:ATP binding"/>
    <property type="evidence" value="ECO:0007669"/>
    <property type="project" value="UniProtKB-UniRule"/>
</dbReference>
<feature type="binding site" evidence="8">
    <location>
        <begin position="14"/>
        <end position="22"/>
    </location>
    <ligand>
        <name>ATP</name>
        <dbReference type="ChEBI" id="CHEBI:30616"/>
    </ligand>
</feature>
<dbReference type="HAMAP" id="MF_00238">
    <property type="entry name" value="Cytidyl_kinase_type1"/>
    <property type="match status" value="1"/>
</dbReference>
<feature type="domain" description="Cytidylate kinase" evidence="9">
    <location>
        <begin position="10"/>
        <end position="219"/>
    </location>
</feature>
<dbReference type="Pfam" id="PF02224">
    <property type="entry name" value="Cytidylate_kin"/>
    <property type="match status" value="1"/>
</dbReference>
<evidence type="ECO:0000259" key="9">
    <source>
        <dbReference type="Pfam" id="PF02224"/>
    </source>
</evidence>
<dbReference type="InterPro" id="IPR003136">
    <property type="entry name" value="Cytidylate_kin"/>
</dbReference>
<reference evidence="10 11" key="1">
    <citation type="submission" date="2013-12" db="EMBL/GenBank/DDBJ databases">
        <title>Comparative genomics of Petrotoga isolates.</title>
        <authorList>
            <person name="Nesbo C.L."/>
            <person name="Charchuk R."/>
            <person name="Chow K."/>
        </authorList>
    </citation>
    <scope>NUCLEOTIDE SEQUENCE [LARGE SCALE GENOMIC DNA]</scope>
    <source>
        <strain evidence="10 11">DSM 10691</strain>
    </source>
</reference>
<dbReference type="GO" id="GO:0015949">
    <property type="term" value="P:nucleobase-containing small molecule interconversion"/>
    <property type="evidence" value="ECO:0007669"/>
    <property type="project" value="TreeGrafter"/>
</dbReference>
<evidence type="ECO:0000256" key="4">
    <source>
        <dbReference type="ARBA" id="ARBA00022777"/>
    </source>
</evidence>
<dbReference type="GO" id="GO:0036430">
    <property type="term" value="F:CMP kinase activity"/>
    <property type="evidence" value="ECO:0007669"/>
    <property type="project" value="RHEA"/>
</dbReference>
<comment type="caution">
    <text evidence="10">The sequence shown here is derived from an EMBL/GenBank/DDBJ whole genome shotgun (WGS) entry which is preliminary data.</text>
</comment>
<keyword evidence="4 8" id="KW-0418">Kinase</keyword>
<sequence length="226" mass="25430">MTQKAKKIKIAIDGPAGSGKSTIAEKLANILKINYLNSGALYRIIGYYLNEQKMDPKDSKNIENILEKLNIEIKNNRYFLDGVDVTTTIKDSKIGDLASLYSQNNIVRKKVNEIIKQIAEKVSIVVDGRDIGTVVLPDSDIKIYLTASLEERAKRRWNEEKGEEANISFNDILEEIKSRDYNDSNRSIAPLKPARDAIIIDTTNLSIEEVLQKILKIVEESGIYGD</sequence>
<evidence type="ECO:0000256" key="5">
    <source>
        <dbReference type="ARBA" id="ARBA00022840"/>
    </source>
</evidence>
<evidence type="ECO:0000256" key="6">
    <source>
        <dbReference type="ARBA" id="ARBA00047615"/>
    </source>
</evidence>
<dbReference type="Gene3D" id="3.40.50.300">
    <property type="entry name" value="P-loop containing nucleotide triphosphate hydrolases"/>
    <property type="match status" value="1"/>
</dbReference>
<dbReference type="PANTHER" id="PTHR21299">
    <property type="entry name" value="CYTIDYLATE KINASE/PANTOATE-BETA-ALANINE LIGASE"/>
    <property type="match status" value="1"/>
</dbReference>
<dbReference type="OrthoDB" id="9807434at2"/>
<evidence type="ECO:0000256" key="1">
    <source>
        <dbReference type="ARBA" id="ARBA00009427"/>
    </source>
</evidence>
<dbReference type="GO" id="GO:0036431">
    <property type="term" value="F:dCMP kinase activity"/>
    <property type="evidence" value="ECO:0007669"/>
    <property type="project" value="InterPro"/>
</dbReference>
<protein>
    <recommendedName>
        <fullName evidence="8">Cytidylate kinase</fullName>
        <shortName evidence="8">CK</shortName>
        <ecNumber evidence="8">2.7.4.25</ecNumber>
    </recommendedName>
    <alternativeName>
        <fullName evidence="8">Cytidine monophosphate kinase</fullName>
        <shortName evidence="8">CMP kinase</shortName>
    </alternativeName>
</protein>
<dbReference type="EC" id="2.7.4.25" evidence="8"/>
<comment type="catalytic activity">
    <reaction evidence="7 8">
        <text>CMP + ATP = CDP + ADP</text>
        <dbReference type="Rhea" id="RHEA:11600"/>
        <dbReference type="ChEBI" id="CHEBI:30616"/>
        <dbReference type="ChEBI" id="CHEBI:58069"/>
        <dbReference type="ChEBI" id="CHEBI:60377"/>
        <dbReference type="ChEBI" id="CHEBI:456216"/>
        <dbReference type="EC" id="2.7.4.25"/>
    </reaction>
</comment>
<name>A0A2K1P835_9BACT</name>
<dbReference type="NCBIfam" id="TIGR00017">
    <property type="entry name" value="cmk"/>
    <property type="match status" value="1"/>
</dbReference>
<dbReference type="PANTHER" id="PTHR21299:SF2">
    <property type="entry name" value="CYTIDYLATE KINASE"/>
    <property type="match status" value="1"/>
</dbReference>
<evidence type="ECO:0000256" key="3">
    <source>
        <dbReference type="ARBA" id="ARBA00022741"/>
    </source>
</evidence>
<dbReference type="SUPFAM" id="SSF52540">
    <property type="entry name" value="P-loop containing nucleoside triphosphate hydrolases"/>
    <property type="match status" value="1"/>
</dbReference>
<comment type="similarity">
    <text evidence="1 8">Belongs to the cytidylate kinase family. Type 1 subfamily.</text>
</comment>
<gene>
    <name evidence="8" type="primary">cmk</name>
    <name evidence="10" type="ORF">X928_08610</name>
</gene>
<comment type="catalytic activity">
    <reaction evidence="6 8">
        <text>dCMP + ATP = dCDP + ADP</text>
        <dbReference type="Rhea" id="RHEA:25094"/>
        <dbReference type="ChEBI" id="CHEBI:30616"/>
        <dbReference type="ChEBI" id="CHEBI:57566"/>
        <dbReference type="ChEBI" id="CHEBI:58593"/>
        <dbReference type="ChEBI" id="CHEBI:456216"/>
        <dbReference type="EC" id="2.7.4.25"/>
    </reaction>
</comment>
<evidence type="ECO:0000256" key="7">
    <source>
        <dbReference type="ARBA" id="ARBA00048478"/>
    </source>
</evidence>
<dbReference type="CDD" id="cd02020">
    <property type="entry name" value="CMPK"/>
    <property type="match status" value="1"/>
</dbReference>
<dbReference type="GO" id="GO:0005829">
    <property type="term" value="C:cytosol"/>
    <property type="evidence" value="ECO:0007669"/>
    <property type="project" value="TreeGrafter"/>
</dbReference>
<keyword evidence="3 8" id="KW-0547">Nucleotide-binding</keyword>
<proteinExistence type="inferred from homology"/>
<dbReference type="InterPro" id="IPR011994">
    <property type="entry name" value="Cytidylate_kinase_dom"/>
</dbReference>
<dbReference type="RefSeq" id="WP_103079309.1">
    <property type="nucleotide sequence ID" value="NZ_AZRM01000045.1"/>
</dbReference>
<dbReference type="EMBL" id="AZRM01000045">
    <property type="protein sequence ID" value="PNR98954.1"/>
    <property type="molecule type" value="Genomic_DNA"/>
</dbReference>
<keyword evidence="5 8" id="KW-0067">ATP-binding</keyword>
<accession>A0A2K1P835</accession>
<keyword evidence="2 8" id="KW-0808">Transferase</keyword>
<organism evidence="10 11">
    <name type="scientific">Petrotoga miotherma DSM 10691</name>
    <dbReference type="NCBI Taxonomy" id="1434326"/>
    <lineage>
        <taxon>Bacteria</taxon>
        <taxon>Thermotogati</taxon>
        <taxon>Thermotogota</taxon>
        <taxon>Thermotogae</taxon>
        <taxon>Petrotogales</taxon>
        <taxon>Petrotogaceae</taxon>
        <taxon>Petrotoga</taxon>
    </lineage>
</organism>
<dbReference type="InterPro" id="IPR027417">
    <property type="entry name" value="P-loop_NTPase"/>
</dbReference>
<evidence type="ECO:0000256" key="2">
    <source>
        <dbReference type="ARBA" id="ARBA00022679"/>
    </source>
</evidence>
<evidence type="ECO:0000313" key="10">
    <source>
        <dbReference type="EMBL" id="PNR98954.1"/>
    </source>
</evidence>
<dbReference type="GO" id="GO:0006220">
    <property type="term" value="P:pyrimidine nucleotide metabolic process"/>
    <property type="evidence" value="ECO:0007669"/>
    <property type="project" value="UniProtKB-UniRule"/>
</dbReference>